<dbReference type="GO" id="GO:0006643">
    <property type="term" value="P:membrane lipid metabolic process"/>
    <property type="evidence" value="ECO:0007669"/>
    <property type="project" value="TreeGrafter"/>
</dbReference>
<dbReference type="GO" id="GO:0016020">
    <property type="term" value="C:membrane"/>
    <property type="evidence" value="ECO:0007669"/>
    <property type="project" value="GOC"/>
</dbReference>
<keyword evidence="2" id="KW-0812">Transmembrane</keyword>
<accession>A0A1Y3ATS8</accession>
<comment type="subcellular location">
    <subcellularLocation>
        <location evidence="1">Endomembrane system</location>
        <topology evidence="1">Multi-pass membrane protein</topology>
    </subcellularLocation>
</comment>
<evidence type="ECO:0000256" key="1">
    <source>
        <dbReference type="ARBA" id="ARBA00004127"/>
    </source>
</evidence>
<dbReference type="InterPro" id="IPR051689">
    <property type="entry name" value="Sterol_desaturase/TMEM195"/>
</dbReference>
<dbReference type="GO" id="GO:0050479">
    <property type="term" value="F:glyceryl-ether monooxygenase activity"/>
    <property type="evidence" value="ECO:0007669"/>
    <property type="project" value="TreeGrafter"/>
</dbReference>
<dbReference type="OrthoDB" id="6354873at2759"/>
<gene>
    <name evidence="6" type="ORF">BLA29_004188</name>
</gene>
<comment type="caution">
    <text evidence="6">The sequence shown here is derived from an EMBL/GenBank/DDBJ whole genome shotgun (WGS) entry which is preliminary data.</text>
</comment>
<dbReference type="AlphaFoldDB" id="A0A1Y3ATS8"/>
<dbReference type="PANTHER" id="PTHR21624">
    <property type="entry name" value="STEROL DESATURASE-RELATED PROTEIN"/>
    <property type="match status" value="1"/>
</dbReference>
<dbReference type="EMBL" id="MUJZ01058830">
    <property type="protein sequence ID" value="OTF71881.1"/>
    <property type="molecule type" value="Genomic_DNA"/>
</dbReference>
<keyword evidence="7" id="KW-1185">Reference proteome</keyword>
<proteinExistence type="predicted"/>
<evidence type="ECO:0000256" key="2">
    <source>
        <dbReference type="ARBA" id="ARBA00022692"/>
    </source>
</evidence>
<evidence type="ECO:0000256" key="3">
    <source>
        <dbReference type="ARBA" id="ARBA00022989"/>
    </source>
</evidence>
<dbReference type="Proteomes" id="UP000194236">
    <property type="component" value="Unassembled WGS sequence"/>
</dbReference>
<evidence type="ECO:0000256" key="5">
    <source>
        <dbReference type="ARBA" id="ARBA00023136"/>
    </source>
</evidence>
<evidence type="ECO:0000256" key="4">
    <source>
        <dbReference type="ARBA" id="ARBA00023002"/>
    </source>
</evidence>
<evidence type="ECO:0000313" key="7">
    <source>
        <dbReference type="Proteomes" id="UP000194236"/>
    </source>
</evidence>
<keyword evidence="3" id="KW-1133">Transmembrane helix</keyword>
<keyword evidence="4" id="KW-0560">Oxidoreductase</keyword>
<dbReference type="GO" id="GO:0005783">
    <property type="term" value="C:endoplasmic reticulum"/>
    <property type="evidence" value="ECO:0007669"/>
    <property type="project" value="TreeGrafter"/>
</dbReference>
<protein>
    <submittedName>
        <fullName evidence="6">Uncharacterized protein</fullName>
    </submittedName>
</protein>
<keyword evidence="5" id="KW-0472">Membrane</keyword>
<dbReference type="PANTHER" id="PTHR21624:SF1">
    <property type="entry name" value="ALKYLGLYCEROL MONOOXYGENASE"/>
    <property type="match status" value="1"/>
</dbReference>
<name>A0A1Y3ATS8_EURMA</name>
<reference evidence="6 7" key="1">
    <citation type="submission" date="2017-03" db="EMBL/GenBank/DDBJ databases">
        <title>Genome Survey of Euroglyphus maynei.</title>
        <authorList>
            <person name="Arlian L.G."/>
            <person name="Morgan M.S."/>
            <person name="Rider S.D."/>
        </authorList>
    </citation>
    <scope>NUCLEOTIDE SEQUENCE [LARGE SCALE GENOMIC DNA]</scope>
    <source>
        <strain evidence="6">Arlian Lab</strain>
        <tissue evidence="6">Whole body</tissue>
    </source>
</reference>
<organism evidence="6 7">
    <name type="scientific">Euroglyphus maynei</name>
    <name type="common">Mayne's house dust mite</name>
    <dbReference type="NCBI Taxonomy" id="6958"/>
    <lineage>
        <taxon>Eukaryota</taxon>
        <taxon>Metazoa</taxon>
        <taxon>Ecdysozoa</taxon>
        <taxon>Arthropoda</taxon>
        <taxon>Chelicerata</taxon>
        <taxon>Arachnida</taxon>
        <taxon>Acari</taxon>
        <taxon>Acariformes</taxon>
        <taxon>Sarcoptiformes</taxon>
        <taxon>Astigmata</taxon>
        <taxon>Psoroptidia</taxon>
        <taxon>Analgoidea</taxon>
        <taxon>Pyroglyphidae</taxon>
        <taxon>Pyroglyphinae</taxon>
        <taxon>Euroglyphus</taxon>
    </lineage>
</organism>
<evidence type="ECO:0000313" key="6">
    <source>
        <dbReference type="EMBL" id="OTF71881.1"/>
    </source>
</evidence>
<sequence length="96" mass="11351">MATATATTTTMFEMFMQNIWRLIGETRYFFYLANPYETMFPDMNVPRYVSEMFHVFIFLAFIENIIRFCRGKTIIRLNDSIASISSGLVQDCFRFV</sequence>